<dbReference type="PANTHER" id="PTHR48081">
    <property type="entry name" value="AB HYDROLASE SUPERFAMILY PROTEIN C4A8.06C"/>
    <property type="match status" value="1"/>
</dbReference>
<dbReference type="InterPro" id="IPR029058">
    <property type="entry name" value="AB_hydrolase_fold"/>
</dbReference>
<feature type="active site" evidence="3">
    <location>
        <position position="169"/>
    </location>
</feature>
<evidence type="ECO:0000256" key="2">
    <source>
        <dbReference type="ARBA" id="ARBA00022801"/>
    </source>
</evidence>
<dbReference type="RefSeq" id="WP_309967753.1">
    <property type="nucleotide sequence ID" value="NZ_JAVDWH010000001.1"/>
</dbReference>
<accession>A0ABU1UM61</accession>
<comment type="caution">
    <text evidence="5">The sequence shown here is derived from an EMBL/GenBank/DDBJ whole genome shotgun (WGS) entry which is preliminary data.</text>
</comment>
<dbReference type="SUPFAM" id="SSF53474">
    <property type="entry name" value="alpha/beta-Hydrolases"/>
    <property type="match status" value="1"/>
</dbReference>
<evidence type="ECO:0000256" key="3">
    <source>
        <dbReference type="PROSITE-ProRule" id="PRU10038"/>
    </source>
</evidence>
<organism evidence="5 6">
    <name type="scientific">Aeromicrobium panaciterrae</name>
    <dbReference type="NCBI Taxonomy" id="363861"/>
    <lineage>
        <taxon>Bacteria</taxon>
        <taxon>Bacillati</taxon>
        <taxon>Actinomycetota</taxon>
        <taxon>Actinomycetes</taxon>
        <taxon>Propionibacteriales</taxon>
        <taxon>Nocardioidaceae</taxon>
        <taxon>Aeromicrobium</taxon>
    </lineage>
</organism>
<sequence length="349" mass="38274">MAHLSLAAEPQFFRGASVQSRALGFGVRHTVRPLLGLWARLPFDLFPPNVVDHIARLLPVHAGTKWRTVELSDCNSEWLQAKGVEDVAHGNPGAILYFHGGAFLTCGLNTHRRLVSRISYASDQPVLNVGYRQMPYEPITESIADGVEGFRWLMEQGYKPENITIAGDSAGGYLAFSVARVVMDEGWGRPAGVVAISPLLDFDPTGKKNHRNANRCQLFPVHAVAKLSDVALRMDTRRGIEGTRTCPVDMPLGDMPPALIHIGSREVLMADAELMANRLVSAGVPCDLQVWDRQIHVFQAAASWLPEARTAINEIGAFVQRLAEQEAAMTPSVRVETRRSRGAKTAAVR</sequence>
<comment type="similarity">
    <text evidence="1">Belongs to the 'GDXG' lipolytic enzyme family.</text>
</comment>
<evidence type="ECO:0000256" key="1">
    <source>
        <dbReference type="ARBA" id="ARBA00010515"/>
    </source>
</evidence>
<protein>
    <submittedName>
        <fullName evidence="5">Acetyl esterase/lipase</fullName>
    </submittedName>
</protein>
<reference evidence="5 6" key="1">
    <citation type="submission" date="2023-07" db="EMBL/GenBank/DDBJ databases">
        <title>Sorghum-associated microbial communities from plants grown in Nebraska, USA.</title>
        <authorList>
            <person name="Schachtman D."/>
        </authorList>
    </citation>
    <scope>NUCLEOTIDE SEQUENCE [LARGE SCALE GENOMIC DNA]</scope>
    <source>
        <strain evidence="5 6">BE248</strain>
    </source>
</reference>
<feature type="domain" description="Alpha/beta hydrolase fold-3" evidence="4">
    <location>
        <begin position="95"/>
        <end position="299"/>
    </location>
</feature>
<dbReference type="InterPro" id="IPR013094">
    <property type="entry name" value="AB_hydrolase_3"/>
</dbReference>
<dbReference type="EMBL" id="JAVDWH010000001">
    <property type="protein sequence ID" value="MDR7086261.1"/>
    <property type="molecule type" value="Genomic_DNA"/>
</dbReference>
<name>A0ABU1UM61_9ACTN</name>
<dbReference type="Proteomes" id="UP001257739">
    <property type="component" value="Unassembled WGS sequence"/>
</dbReference>
<dbReference type="InterPro" id="IPR033140">
    <property type="entry name" value="Lipase_GDXG_put_SER_AS"/>
</dbReference>
<dbReference type="PROSITE" id="PS01174">
    <property type="entry name" value="LIPASE_GDXG_SER"/>
    <property type="match status" value="1"/>
</dbReference>
<evidence type="ECO:0000259" key="4">
    <source>
        <dbReference type="Pfam" id="PF07859"/>
    </source>
</evidence>
<evidence type="ECO:0000313" key="6">
    <source>
        <dbReference type="Proteomes" id="UP001257739"/>
    </source>
</evidence>
<evidence type="ECO:0000313" key="5">
    <source>
        <dbReference type="EMBL" id="MDR7086261.1"/>
    </source>
</evidence>
<dbReference type="PANTHER" id="PTHR48081:SF30">
    <property type="entry name" value="ACETYL-HYDROLASE LIPR-RELATED"/>
    <property type="match status" value="1"/>
</dbReference>
<dbReference type="Pfam" id="PF07859">
    <property type="entry name" value="Abhydrolase_3"/>
    <property type="match status" value="1"/>
</dbReference>
<keyword evidence="6" id="KW-1185">Reference proteome</keyword>
<keyword evidence="2" id="KW-0378">Hydrolase</keyword>
<gene>
    <name evidence="5" type="ORF">J2X11_001100</name>
</gene>
<dbReference type="Gene3D" id="3.40.50.1820">
    <property type="entry name" value="alpha/beta hydrolase"/>
    <property type="match status" value="1"/>
</dbReference>
<dbReference type="InterPro" id="IPR050300">
    <property type="entry name" value="GDXG_lipolytic_enzyme"/>
</dbReference>
<proteinExistence type="inferred from homology"/>